<name>A0ACC3T3N6_LIPKO</name>
<dbReference type="EMBL" id="MU971357">
    <property type="protein sequence ID" value="KAK9238320.1"/>
    <property type="molecule type" value="Genomic_DNA"/>
</dbReference>
<sequence>MKFGKNLPRNQVPEWSSYYLNYKSLKKHIRTARARATAAGEGDGPISDAYLTPFFYSLDRNLEAVDLFYNKRLSECSRRLKVLLDRFAENVRPEDLDRDDLEDLVGALLELRSQLRMLQWYAEVNKRGFVKILKKLDKRTGVNQQSVYLEEKVMILPFASGIQANEYMTIINNWLSNLAPDELNGSTRSPSPISGRKNSDDNAISATPNLEALKAAVADDNLEALKAALVETGEADSQKVLLSTLQKAVSSKALKCIEYLLQQADSLKDASDLRDRNIIHRHVVFLGRQRSNGALEATRDRELYITPAENPVSSAQLTMVFGSDGENSNDETFVLRFILDHLQPSQRTALAARDAYKRSPLHYAAQYGMRLITEMIIDYLKKWQLFEVLPGLDAPEWVDAEGLTPFHLAVIGKHPKTLQVLLKSTEGVPPRDSSQLLTLAAKSNYADIMQLLIDAGLDVDYADDVLGETALYVAAKFGHLECADILLNYRASTEIAENTYGWTPLFVAAVYGYSAIVDVLMANGCDVDKTDGSGWTATEHASLRGHLDITKKLLSKQPLAPVSASPLQSGSDVPSVASASMDSLLSLNSSTSSIPSSSPNFGPSVPPNHEPIKSFGHRYLKNNTSMVLVTLGSTDTRSNIATVQLDRVPFSRVHSTQLDTALSLVISAGNAEGEPTVIDLPIQDNPSTEPIVFYTADPSKVRLFFDIVPTYAGNRNQILGRAVAMLSTIKTSVGQSIRSLHETITVPIVQANTLDILGSVNFEFLVVSPFTHPNMTIAKSSTYWKSLASSPVIGHRGLGKNSTSRKSLQLGENTLQSFIAAANLGASYVEFDVQLTKDLVPVIYHDFLVAETGIDVPMHALTLEQFLSVSERRTPKARSRNSSPRRVDTGVVETEPPKVARRPRSLSLEMEELDSEYSERLKFTRDFKTKGFKGNSRGLSIQAPFTTLEEVFKTVPKNVGFNIECKYPMLDESQAEDMDDLAIELNQWVDSVLKVVYDHADGRDIIFSSFHPDVCMMLSLKQPSIPVLFLTESGTAPMADIRASSLQEAIRFASKWNLLGLVSACEPLILTPRLIRVVKESGLVCFTYGTMNNVPAYCKLQMNYGVDAVIVDSVLAVRKGLTAVS</sequence>
<dbReference type="Proteomes" id="UP001433508">
    <property type="component" value="Unassembled WGS sequence"/>
</dbReference>
<organism evidence="1 2">
    <name type="scientific">Lipomyces kononenkoae</name>
    <name type="common">Yeast</name>
    <dbReference type="NCBI Taxonomy" id="34357"/>
    <lineage>
        <taxon>Eukaryota</taxon>
        <taxon>Fungi</taxon>
        <taxon>Dikarya</taxon>
        <taxon>Ascomycota</taxon>
        <taxon>Saccharomycotina</taxon>
        <taxon>Lipomycetes</taxon>
        <taxon>Lipomycetales</taxon>
        <taxon>Lipomycetaceae</taxon>
        <taxon>Lipomyces</taxon>
    </lineage>
</organism>
<evidence type="ECO:0000313" key="1">
    <source>
        <dbReference type="EMBL" id="KAK9238320.1"/>
    </source>
</evidence>
<reference evidence="2" key="1">
    <citation type="journal article" date="2024" name="Front. Bioeng. Biotechnol.">
        <title>Genome-scale model development and genomic sequencing of the oleaginous clade Lipomyces.</title>
        <authorList>
            <person name="Czajka J.J."/>
            <person name="Han Y."/>
            <person name="Kim J."/>
            <person name="Mondo S.J."/>
            <person name="Hofstad B.A."/>
            <person name="Robles A."/>
            <person name="Haridas S."/>
            <person name="Riley R."/>
            <person name="LaButti K."/>
            <person name="Pangilinan J."/>
            <person name="Andreopoulos W."/>
            <person name="Lipzen A."/>
            <person name="Yan J."/>
            <person name="Wang M."/>
            <person name="Ng V."/>
            <person name="Grigoriev I.V."/>
            <person name="Spatafora J.W."/>
            <person name="Magnuson J.K."/>
            <person name="Baker S.E."/>
            <person name="Pomraning K.R."/>
        </authorList>
    </citation>
    <scope>NUCLEOTIDE SEQUENCE [LARGE SCALE GENOMIC DNA]</scope>
    <source>
        <strain evidence="2">CBS 7786</strain>
    </source>
</reference>
<proteinExistence type="predicted"/>
<evidence type="ECO:0000313" key="2">
    <source>
        <dbReference type="Proteomes" id="UP001433508"/>
    </source>
</evidence>
<protein>
    <submittedName>
        <fullName evidence="1">GDPD-domain-containing protein</fullName>
    </submittedName>
</protein>
<keyword evidence="2" id="KW-1185">Reference proteome</keyword>
<accession>A0ACC3T3N6</accession>
<comment type="caution">
    <text evidence="1">The sequence shown here is derived from an EMBL/GenBank/DDBJ whole genome shotgun (WGS) entry which is preliminary data.</text>
</comment>
<gene>
    <name evidence="1" type="ORF">V1525DRAFT_358477</name>
</gene>